<dbReference type="InterPro" id="IPR029016">
    <property type="entry name" value="GAF-like_dom_sf"/>
</dbReference>
<dbReference type="PROSITE" id="PS51078">
    <property type="entry name" value="ICLR_ED"/>
    <property type="match status" value="1"/>
</dbReference>
<dbReference type="SMART" id="SM00346">
    <property type="entry name" value="HTH_ICLR"/>
    <property type="match status" value="1"/>
</dbReference>
<dbReference type="KEGG" id="bayd:BSPP4475_13470"/>
<dbReference type="InterPro" id="IPR050707">
    <property type="entry name" value="HTH_MetabolicPath_Reg"/>
</dbReference>
<dbReference type="EMBL" id="OY569118">
    <property type="protein sequence ID" value="CAJ1003322.1"/>
    <property type="molecule type" value="Genomic_DNA"/>
</dbReference>
<dbReference type="SUPFAM" id="SSF55781">
    <property type="entry name" value="GAF domain-like"/>
    <property type="match status" value="1"/>
</dbReference>
<evidence type="ECO:0000313" key="7">
    <source>
        <dbReference type="Proteomes" id="UP001189619"/>
    </source>
</evidence>
<dbReference type="GO" id="GO:0003677">
    <property type="term" value="F:DNA binding"/>
    <property type="evidence" value="ECO:0007669"/>
    <property type="project" value="UniProtKB-KW"/>
</dbReference>
<organism evidence="6 7">
    <name type="scientific">Brevibacillus aydinogluensis</name>
    <dbReference type="NCBI Taxonomy" id="927786"/>
    <lineage>
        <taxon>Bacteria</taxon>
        <taxon>Bacillati</taxon>
        <taxon>Bacillota</taxon>
        <taxon>Bacilli</taxon>
        <taxon>Bacillales</taxon>
        <taxon>Paenibacillaceae</taxon>
        <taxon>Brevibacillus</taxon>
    </lineage>
</organism>
<dbReference type="Pfam" id="PF09339">
    <property type="entry name" value="HTH_IclR"/>
    <property type="match status" value="1"/>
</dbReference>
<evidence type="ECO:0000256" key="1">
    <source>
        <dbReference type="ARBA" id="ARBA00023015"/>
    </source>
</evidence>
<keyword evidence="2" id="KW-0238">DNA-binding</keyword>
<dbReference type="InterPro" id="IPR014757">
    <property type="entry name" value="Tscrpt_reg_IclR_C"/>
</dbReference>
<dbReference type="GO" id="GO:0003700">
    <property type="term" value="F:DNA-binding transcription factor activity"/>
    <property type="evidence" value="ECO:0007669"/>
    <property type="project" value="TreeGrafter"/>
</dbReference>
<evidence type="ECO:0000256" key="2">
    <source>
        <dbReference type="ARBA" id="ARBA00023125"/>
    </source>
</evidence>
<dbReference type="GO" id="GO:0045892">
    <property type="term" value="P:negative regulation of DNA-templated transcription"/>
    <property type="evidence" value="ECO:0007669"/>
    <property type="project" value="TreeGrafter"/>
</dbReference>
<evidence type="ECO:0000313" key="6">
    <source>
        <dbReference type="EMBL" id="CAJ1003322.1"/>
    </source>
</evidence>
<dbReference type="InterPro" id="IPR005471">
    <property type="entry name" value="Tscrpt_reg_IclR_N"/>
</dbReference>
<proteinExistence type="predicted"/>
<keyword evidence="7" id="KW-1185">Reference proteome</keyword>
<gene>
    <name evidence="6" type="primary">iclR</name>
    <name evidence="6" type="ORF">BSPP4475_13470</name>
</gene>
<dbReference type="Gene3D" id="1.10.10.10">
    <property type="entry name" value="Winged helix-like DNA-binding domain superfamily/Winged helix DNA-binding domain"/>
    <property type="match status" value="1"/>
</dbReference>
<dbReference type="AlphaFoldDB" id="A0AA48MBQ1"/>
<keyword evidence="3" id="KW-0804">Transcription</keyword>
<dbReference type="Proteomes" id="UP001189619">
    <property type="component" value="Chromosome"/>
</dbReference>
<feature type="domain" description="IclR-ED" evidence="5">
    <location>
        <begin position="67"/>
        <end position="250"/>
    </location>
</feature>
<dbReference type="Pfam" id="PF01614">
    <property type="entry name" value="IclR_C"/>
    <property type="match status" value="1"/>
</dbReference>
<accession>A0AA48MBQ1</accession>
<protein>
    <submittedName>
        <fullName evidence="6">IclR family transcriptional regulator</fullName>
    </submittedName>
</protein>
<evidence type="ECO:0000259" key="5">
    <source>
        <dbReference type="PROSITE" id="PS51078"/>
    </source>
</evidence>
<dbReference type="PANTHER" id="PTHR30136:SF24">
    <property type="entry name" value="HTH-TYPE TRANSCRIPTIONAL REPRESSOR ALLR"/>
    <property type="match status" value="1"/>
</dbReference>
<dbReference type="RefSeq" id="WP_171565396.1">
    <property type="nucleotide sequence ID" value="NZ_JAUSVZ010000001.1"/>
</dbReference>
<keyword evidence="1" id="KW-0805">Transcription regulation</keyword>
<dbReference type="SUPFAM" id="SSF46785">
    <property type="entry name" value="Winged helix' DNA-binding domain"/>
    <property type="match status" value="1"/>
</dbReference>
<dbReference type="PROSITE" id="PS51077">
    <property type="entry name" value="HTH_ICLR"/>
    <property type="match status" value="1"/>
</dbReference>
<evidence type="ECO:0000259" key="4">
    <source>
        <dbReference type="PROSITE" id="PS51077"/>
    </source>
</evidence>
<sequence>MVQHKNKTLVKSMEVLNLFLQHAKLSLNEMVELSGMPKTSIHRMTGSLEEMGFLQKNEDGSYSLGLTFLQFGQLVAERLDIRQIALPLMKTLRDQVDEAVNLIVRDGDQAMYIEKLDTLHPVRLYTKIGRRSPLYAGACSRIILAFLDEQEREQYINATTLVPYASGTITDKQRLRDVLAEARKNGYTVSYSELEENTAAVAAPIFDHLGRICAGLSIAGPDVRFGDERLPELIQVLKETVRRISYELGWRENVTLRR</sequence>
<dbReference type="Gene3D" id="3.30.450.40">
    <property type="match status" value="1"/>
</dbReference>
<evidence type="ECO:0000256" key="3">
    <source>
        <dbReference type="ARBA" id="ARBA00023163"/>
    </source>
</evidence>
<dbReference type="InterPro" id="IPR036388">
    <property type="entry name" value="WH-like_DNA-bd_sf"/>
</dbReference>
<feature type="domain" description="HTH iclR-type" evidence="4">
    <location>
        <begin position="6"/>
        <end position="66"/>
    </location>
</feature>
<reference evidence="6" key="1">
    <citation type="submission" date="2023-07" db="EMBL/GenBank/DDBJ databases">
        <authorList>
            <person name="Ivanov I."/>
            <person name="Teneva D."/>
            <person name="Stoikov I."/>
        </authorList>
    </citation>
    <scope>NUCLEOTIDE SEQUENCE</scope>
    <source>
        <strain evidence="6">4475</strain>
    </source>
</reference>
<dbReference type="InterPro" id="IPR036390">
    <property type="entry name" value="WH_DNA-bd_sf"/>
</dbReference>
<name>A0AA48MBQ1_9BACL</name>
<dbReference type="PANTHER" id="PTHR30136">
    <property type="entry name" value="HELIX-TURN-HELIX TRANSCRIPTIONAL REGULATOR, ICLR FAMILY"/>
    <property type="match status" value="1"/>
</dbReference>